<gene>
    <name evidence="1" type="ORF">SGA01_00940</name>
</gene>
<organism evidence="1 2">
    <name type="scientific">Streptomyces gardneri</name>
    <dbReference type="NCBI Taxonomy" id="66892"/>
    <lineage>
        <taxon>Bacteria</taxon>
        <taxon>Bacillati</taxon>
        <taxon>Actinomycetota</taxon>
        <taxon>Actinomycetes</taxon>
        <taxon>Kitasatosporales</taxon>
        <taxon>Streptomycetaceae</taxon>
        <taxon>Streptomyces</taxon>
    </lineage>
</organism>
<evidence type="ECO:0000313" key="1">
    <source>
        <dbReference type="EMBL" id="GEB54489.1"/>
    </source>
</evidence>
<accession>A0A4Y3RAP4</accession>
<proteinExistence type="predicted"/>
<evidence type="ECO:0008006" key="3">
    <source>
        <dbReference type="Google" id="ProtNLM"/>
    </source>
</evidence>
<comment type="caution">
    <text evidence="1">The sequence shown here is derived from an EMBL/GenBank/DDBJ whole genome shotgun (WGS) entry which is preliminary data.</text>
</comment>
<dbReference type="EMBL" id="BJMN01000001">
    <property type="protein sequence ID" value="GEB54489.1"/>
    <property type="molecule type" value="Genomic_DNA"/>
</dbReference>
<dbReference type="Proteomes" id="UP000315226">
    <property type="component" value="Unassembled WGS sequence"/>
</dbReference>
<keyword evidence="2" id="KW-1185">Reference proteome</keyword>
<dbReference type="AlphaFoldDB" id="A0A4Y3RAP4"/>
<sequence length="105" mass="11763">MITLHIEHPITDYTVWKTAFDRFADARRDAGVLRHQVRRPVDDPAYVVVDLSFAATEQAEGFLDFLRTRVWANPERAPALVGTPATRVLVTEEESRGAVEEAEGA</sequence>
<dbReference type="OrthoDB" id="4578588at2"/>
<name>A0A4Y3RAP4_9ACTN</name>
<evidence type="ECO:0000313" key="2">
    <source>
        <dbReference type="Proteomes" id="UP000315226"/>
    </source>
</evidence>
<dbReference type="RefSeq" id="WP_141292306.1">
    <property type="nucleotide sequence ID" value="NZ_BJMN01000001.1"/>
</dbReference>
<protein>
    <recommendedName>
        <fullName evidence="3">ABM domain-containing protein</fullName>
    </recommendedName>
</protein>
<reference evidence="1 2" key="1">
    <citation type="submission" date="2019-06" db="EMBL/GenBank/DDBJ databases">
        <title>Whole genome shotgun sequence of Streptomyces gardneri NBRC 12865.</title>
        <authorList>
            <person name="Hosoyama A."/>
            <person name="Uohara A."/>
            <person name="Ohji S."/>
            <person name="Ichikawa N."/>
        </authorList>
    </citation>
    <scope>NUCLEOTIDE SEQUENCE [LARGE SCALE GENOMIC DNA]</scope>
    <source>
        <strain evidence="1 2">NBRC 12865</strain>
    </source>
</reference>